<organism evidence="2">
    <name type="scientific">Wollemia nobilis</name>
    <dbReference type="NCBI Taxonomy" id="56998"/>
    <lineage>
        <taxon>Eukaryota</taxon>
        <taxon>Viridiplantae</taxon>
        <taxon>Streptophyta</taxon>
        <taxon>Embryophyta</taxon>
        <taxon>Tracheophyta</taxon>
        <taxon>Spermatophyta</taxon>
        <taxon>Pinopsida</taxon>
        <taxon>Pinidae</taxon>
        <taxon>Conifers II</taxon>
        <taxon>Araucariales</taxon>
        <taxon>Araucariaceae</taxon>
        <taxon>Wollemia</taxon>
    </lineage>
</organism>
<dbReference type="PANTHER" id="PTHR34800">
    <property type="entry name" value="TETRAPYRROLE-BINDING PROTEIN, CHLOROPLASTIC"/>
    <property type="match status" value="1"/>
</dbReference>
<reference evidence="2" key="1">
    <citation type="submission" date="2015-02" db="EMBL/GenBank/DDBJ databases">
        <title>A transcriptome of Wollemia nobilis - a relic of Gondwana.</title>
        <authorList>
            <person name="Chia J.Y."/>
            <person name="Leong Y.S."/>
            <person name="Abdul Karim S."/>
            <person name="Wan Azmi N."/>
            <person name="Hercus R."/>
            <person name="Croft L."/>
        </authorList>
    </citation>
    <scope>NUCLEOTIDE SEQUENCE</scope>
    <source>
        <strain evidence="2">MaeBrown</strain>
        <tissue evidence="2">Leaf</tissue>
    </source>
</reference>
<dbReference type="InterPro" id="IPR008629">
    <property type="entry name" value="GUN4-like"/>
</dbReference>
<dbReference type="EMBL" id="GCHU01001689">
    <property type="protein sequence ID" value="JAG89387.1"/>
    <property type="molecule type" value="Transcribed_RNA"/>
</dbReference>
<evidence type="ECO:0000313" key="2">
    <source>
        <dbReference type="EMBL" id="JAG89387.1"/>
    </source>
</evidence>
<evidence type="ECO:0000259" key="1">
    <source>
        <dbReference type="Pfam" id="PF05419"/>
    </source>
</evidence>
<protein>
    <submittedName>
        <fullName evidence="2">TSA: Wollemia nobilis Ref_Wollemi_Transcript_1704_1071 transcribed RNA sequence</fullName>
    </submittedName>
</protein>
<name>A0A0C9S980_9CONI</name>
<accession>A0A0C9S980</accession>
<dbReference type="Pfam" id="PF05419">
    <property type="entry name" value="GUN4"/>
    <property type="match status" value="1"/>
</dbReference>
<sequence>MWPKLSPQTLTDDPYNHPIPEFLLNEIRCRAFPTAMAALRGGGGLDTTGAITHKYQSQIPSNGYRNQASVAVSVSVPVSSSSSSSSCLKHTIPWRGRGKGRAAAVGMRAEEAKTAEGGGISYEVLRQRLASGQWQLADEETRRLIIVLAGESAVKRKYVFFSEVRFIEASELKTIDELWRRHSNGRFGYSVQRRIWNKVDRDFTEFFKKVGWMKRLDTEMEQYIYRSFPSEFEWELADSTPEGHLPLTNALRGTQLLASILQHPAFAEDDQEAEEDTQVDDRAASGSVRIKSYTPNYKF</sequence>
<dbReference type="Gene3D" id="1.25.40.620">
    <property type="match status" value="1"/>
</dbReference>
<dbReference type="Gene3D" id="1.10.10.1770">
    <property type="entry name" value="Gun4-like"/>
    <property type="match status" value="1"/>
</dbReference>
<dbReference type="GO" id="GO:0010019">
    <property type="term" value="P:chloroplast-nucleus signaling pathway"/>
    <property type="evidence" value="ECO:0007669"/>
    <property type="project" value="TreeGrafter"/>
</dbReference>
<dbReference type="AlphaFoldDB" id="A0A0C9S980"/>
<dbReference type="GO" id="GO:0009507">
    <property type="term" value="C:chloroplast"/>
    <property type="evidence" value="ECO:0007669"/>
    <property type="project" value="TreeGrafter"/>
</dbReference>
<proteinExistence type="predicted"/>
<feature type="domain" description="GUN4-like" evidence="1">
    <location>
        <begin position="119"/>
        <end position="264"/>
    </location>
</feature>
<dbReference type="GO" id="GO:0046906">
    <property type="term" value="F:tetrapyrrole binding"/>
    <property type="evidence" value="ECO:0007669"/>
    <property type="project" value="TreeGrafter"/>
</dbReference>
<dbReference type="InterPro" id="IPR037215">
    <property type="entry name" value="GUN4-like_sf"/>
</dbReference>
<dbReference type="FunFam" id="1.10.10.1770:FF:000001">
    <property type="entry name" value="Tetrapyrrole-binding protein, chloroplastic"/>
    <property type="match status" value="1"/>
</dbReference>
<dbReference type="CDD" id="cd16383">
    <property type="entry name" value="GUN4"/>
    <property type="match status" value="1"/>
</dbReference>
<dbReference type="SUPFAM" id="SSF140869">
    <property type="entry name" value="GUN4-like"/>
    <property type="match status" value="1"/>
</dbReference>
<dbReference type="PANTHER" id="PTHR34800:SF1">
    <property type="entry name" value="TETRAPYRROLE-BINDING PROTEIN, CHLOROPLASTIC"/>
    <property type="match status" value="1"/>
</dbReference>